<keyword evidence="2" id="KW-1003">Cell membrane</keyword>
<dbReference type="PANTHER" id="PTHR30625:SF11">
    <property type="entry name" value="MOTA_TOLQ_EXBB PROTON CHANNEL DOMAIN-CONTAINING PROTEIN"/>
    <property type="match status" value="1"/>
</dbReference>
<keyword evidence="6" id="KW-0813">Transport</keyword>
<feature type="transmembrane region" description="Helical" evidence="8">
    <location>
        <begin position="258"/>
        <end position="279"/>
    </location>
</feature>
<feature type="compositionally biased region" description="Low complexity" evidence="7">
    <location>
        <begin position="26"/>
        <end position="60"/>
    </location>
</feature>
<evidence type="ECO:0000256" key="8">
    <source>
        <dbReference type="SAM" id="Phobius"/>
    </source>
</evidence>
<dbReference type="Proteomes" id="UP000609121">
    <property type="component" value="Unassembled WGS sequence"/>
</dbReference>
<name>A0A8J6Z9S4_9RHOB</name>
<evidence type="ECO:0000256" key="3">
    <source>
        <dbReference type="ARBA" id="ARBA00022692"/>
    </source>
</evidence>
<evidence type="ECO:0000256" key="7">
    <source>
        <dbReference type="SAM" id="MobiDB-lite"/>
    </source>
</evidence>
<dbReference type="AlphaFoldDB" id="A0A8J6Z9S4"/>
<feature type="domain" description="MotA/TolQ/ExbB proton channel" evidence="9">
    <location>
        <begin position="176"/>
        <end position="291"/>
    </location>
</feature>
<keyword evidence="11" id="KW-1185">Reference proteome</keyword>
<comment type="subcellular location">
    <subcellularLocation>
        <location evidence="1">Cell membrane</location>
        <topology evidence="1">Multi-pass membrane protein</topology>
    </subcellularLocation>
    <subcellularLocation>
        <location evidence="6">Membrane</location>
        <topology evidence="6">Multi-pass membrane protein</topology>
    </subcellularLocation>
</comment>
<comment type="similarity">
    <text evidence="6">Belongs to the exbB/tolQ family.</text>
</comment>
<comment type="caution">
    <text evidence="10">The sequence shown here is derived from an EMBL/GenBank/DDBJ whole genome shotgun (WGS) entry which is preliminary data.</text>
</comment>
<evidence type="ECO:0000256" key="4">
    <source>
        <dbReference type="ARBA" id="ARBA00022989"/>
    </source>
</evidence>
<keyword evidence="4 8" id="KW-1133">Transmembrane helix</keyword>
<dbReference type="GO" id="GO:0017038">
    <property type="term" value="P:protein import"/>
    <property type="evidence" value="ECO:0007669"/>
    <property type="project" value="TreeGrafter"/>
</dbReference>
<evidence type="ECO:0000259" key="9">
    <source>
        <dbReference type="Pfam" id="PF01618"/>
    </source>
</evidence>
<evidence type="ECO:0000256" key="5">
    <source>
        <dbReference type="ARBA" id="ARBA00023136"/>
    </source>
</evidence>
<evidence type="ECO:0000256" key="2">
    <source>
        <dbReference type="ARBA" id="ARBA00022475"/>
    </source>
</evidence>
<evidence type="ECO:0000313" key="10">
    <source>
        <dbReference type="EMBL" id="MBE3638960.1"/>
    </source>
</evidence>
<dbReference type="InterPro" id="IPR002898">
    <property type="entry name" value="MotA_ExbB_proton_chnl"/>
</dbReference>
<feature type="transmembrane region" description="Helical" evidence="8">
    <location>
        <begin position="109"/>
        <end position="130"/>
    </location>
</feature>
<evidence type="ECO:0000256" key="6">
    <source>
        <dbReference type="RuleBase" id="RU004057"/>
    </source>
</evidence>
<evidence type="ECO:0000313" key="11">
    <source>
        <dbReference type="Proteomes" id="UP000609121"/>
    </source>
</evidence>
<accession>A0A8J6Z9S4</accession>
<protein>
    <submittedName>
        <fullName evidence="10">MotA/TolQ/ExbB proton channel family protein</fullName>
    </submittedName>
</protein>
<keyword evidence="6" id="KW-0653">Protein transport</keyword>
<proteinExistence type="inferred from homology"/>
<dbReference type="GO" id="GO:0005886">
    <property type="term" value="C:plasma membrane"/>
    <property type="evidence" value="ECO:0007669"/>
    <property type="project" value="UniProtKB-SubCell"/>
</dbReference>
<feature type="region of interest" description="Disordered" evidence="7">
    <location>
        <begin position="1"/>
        <end position="83"/>
    </location>
</feature>
<keyword evidence="3 8" id="KW-0812">Transmembrane</keyword>
<dbReference type="InterPro" id="IPR050790">
    <property type="entry name" value="ExbB/TolQ_transport"/>
</dbReference>
<feature type="transmembrane region" description="Helical" evidence="8">
    <location>
        <begin position="215"/>
        <end position="238"/>
    </location>
</feature>
<sequence>MPEAATPGDADSVATPSAPASPELPTAPSEAGTPPEAAEPGAAAPETAAPGAATAEQPATDIPAAETGLPAPEAPALPDGPVDQALAQLPGWAGDPAAQALDFLNQGGAVVWAIAILSVLTVAVILWRVLRLSAMGAWSAKRRSEKSLAAWHQGDTLQARALVAGRSSARARLLVTAYDSIARDHYSDDDAEAEMERVARGLLAEARSGLKLLELIATIAPLLGLLGTVIGMISAFQALQEAGSRADPSMLAGGIWEALLTTAAGMAVAIPATMALSWLESVCDRLAHDFEDIGTRVFLGRDSAAARAAQFRAAAE</sequence>
<organism evidence="10 11">
    <name type="scientific">Mangrovicoccus algicola</name>
    <dbReference type="NCBI Taxonomy" id="2771008"/>
    <lineage>
        <taxon>Bacteria</taxon>
        <taxon>Pseudomonadati</taxon>
        <taxon>Pseudomonadota</taxon>
        <taxon>Alphaproteobacteria</taxon>
        <taxon>Rhodobacterales</taxon>
        <taxon>Paracoccaceae</taxon>
        <taxon>Mangrovicoccus</taxon>
    </lineage>
</organism>
<dbReference type="PANTHER" id="PTHR30625">
    <property type="entry name" value="PROTEIN TOLQ"/>
    <property type="match status" value="1"/>
</dbReference>
<gene>
    <name evidence="10" type="ORF">ICN82_12180</name>
</gene>
<dbReference type="EMBL" id="JACVXA010000035">
    <property type="protein sequence ID" value="MBE3638960.1"/>
    <property type="molecule type" value="Genomic_DNA"/>
</dbReference>
<keyword evidence="5 8" id="KW-0472">Membrane</keyword>
<reference evidence="10" key="1">
    <citation type="submission" date="2020-09" db="EMBL/GenBank/DDBJ databases">
        <title>A novel bacterium of genus Mangrovicoccus, isolated from South China Sea.</title>
        <authorList>
            <person name="Huang H."/>
            <person name="Mo K."/>
            <person name="Hu Y."/>
        </authorList>
    </citation>
    <scope>NUCLEOTIDE SEQUENCE</scope>
    <source>
        <strain evidence="10">HB182678</strain>
    </source>
</reference>
<dbReference type="Pfam" id="PF01618">
    <property type="entry name" value="MotA_ExbB"/>
    <property type="match status" value="1"/>
</dbReference>
<evidence type="ECO:0000256" key="1">
    <source>
        <dbReference type="ARBA" id="ARBA00004651"/>
    </source>
</evidence>